<name>A0A399G478_9ACTN</name>
<feature type="compositionally biased region" description="Pro residues" evidence="1">
    <location>
        <begin position="15"/>
        <end position="27"/>
    </location>
</feature>
<proteinExistence type="predicted"/>
<gene>
    <name evidence="2" type="ORF">NI17_003480</name>
</gene>
<keyword evidence="3" id="KW-1185">Reference proteome</keyword>
<evidence type="ECO:0000313" key="2">
    <source>
        <dbReference type="EMBL" id="UOE21827.1"/>
    </source>
</evidence>
<evidence type="ECO:0000313" key="3">
    <source>
        <dbReference type="Proteomes" id="UP000265719"/>
    </source>
</evidence>
<sequence>MTLPGADELFFRPTAAPPTTGPTPPPADSGTAGPEQPKRGRAAGARRRIAPQPSGRQRHDEKITVYVSAAELLALEQTRLALRAEHGLTADRGRIVREAVAVLLADFEEHGENSMLVQRLSEN</sequence>
<dbReference type="AlphaFoldDB" id="A0A399G478"/>
<evidence type="ECO:0000256" key="1">
    <source>
        <dbReference type="SAM" id="MobiDB-lite"/>
    </source>
</evidence>
<dbReference type="Proteomes" id="UP000265719">
    <property type="component" value="Chromosome"/>
</dbReference>
<organism evidence="2 3">
    <name type="scientific">Thermobifida halotolerans</name>
    <dbReference type="NCBI Taxonomy" id="483545"/>
    <lineage>
        <taxon>Bacteria</taxon>
        <taxon>Bacillati</taxon>
        <taxon>Actinomycetota</taxon>
        <taxon>Actinomycetes</taxon>
        <taxon>Streptosporangiales</taxon>
        <taxon>Nocardiopsidaceae</taxon>
        <taxon>Thermobifida</taxon>
    </lineage>
</organism>
<reference evidence="2" key="1">
    <citation type="submission" date="2020-10" db="EMBL/GenBank/DDBJ databases">
        <title>De novo genome project of the cellulose decomposer Thermobifida halotolerans type strain.</title>
        <authorList>
            <person name="Nagy I."/>
            <person name="Horvath B."/>
            <person name="Kukolya J."/>
            <person name="Nagy I."/>
            <person name="Orsini M."/>
        </authorList>
    </citation>
    <scope>NUCLEOTIDE SEQUENCE</scope>
    <source>
        <strain evidence="2">DSM 44931</strain>
    </source>
</reference>
<dbReference type="EMBL" id="CP063196">
    <property type="protein sequence ID" value="UOE21827.1"/>
    <property type="molecule type" value="Genomic_DNA"/>
</dbReference>
<dbReference type="OrthoDB" id="3825678at2"/>
<feature type="compositionally biased region" description="Basic residues" evidence="1">
    <location>
        <begin position="39"/>
        <end position="49"/>
    </location>
</feature>
<protein>
    <submittedName>
        <fullName evidence="2">Uncharacterized protein</fullName>
    </submittedName>
</protein>
<dbReference type="KEGG" id="thao:NI17_003480"/>
<feature type="region of interest" description="Disordered" evidence="1">
    <location>
        <begin position="1"/>
        <end position="60"/>
    </location>
</feature>
<accession>A0A399G478</accession>